<name>A0ABV7YWE2_9BACT</name>
<evidence type="ECO:0008006" key="4">
    <source>
        <dbReference type="Google" id="ProtNLM"/>
    </source>
</evidence>
<dbReference type="Proteomes" id="UP001595616">
    <property type="component" value="Unassembled WGS sequence"/>
</dbReference>
<evidence type="ECO:0000256" key="1">
    <source>
        <dbReference type="SAM" id="SignalP"/>
    </source>
</evidence>
<feature type="signal peptide" evidence="1">
    <location>
        <begin position="1"/>
        <end position="20"/>
    </location>
</feature>
<organism evidence="2 3">
    <name type="scientific">Lacihabitans lacunae</name>
    <dbReference type="NCBI Taxonomy" id="1028214"/>
    <lineage>
        <taxon>Bacteria</taxon>
        <taxon>Pseudomonadati</taxon>
        <taxon>Bacteroidota</taxon>
        <taxon>Cytophagia</taxon>
        <taxon>Cytophagales</taxon>
        <taxon>Leadbetterellaceae</taxon>
        <taxon>Lacihabitans</taxon>
    </lineage>
</organism>
<dbReference type="EMBL" id="JBHRYQ010000001">
    <property type="protein sequence ID" value="MFC3811529.1"/>
    <property type="molecule type" value="Genomic_DNA"/>
</dbReference>
<keyword evidence="1" id="KW-0732">Signal</keyword>
<feature type="chain" id="PRO_5045297867" description="Secretion system C-terminal sorting domain-containing protein" evidence="1">
    <location>
        <begin position="21"/>
        <end position="125"/>
    </location>
</feature>
<comment type="caution">
    <text evidence="2">The sequence shown here is derived from an EMBL/GenBank/DDBJ whole genome shotgun (WGS) entry which is preliminary data.</text>
</comment>
<gene>
    <name evidence="2" type="ORF">ACFOOI_12760</name>
</gene>
<accession>A0ABV7YWE2</accession>
<reference evidence="3" key="1">
    <citation type="journal article" date="2019" name="Int. J. Syst. Evol. Microbiol.">
        <title>The Global Catalogue of Microorganisms (GCM) 10K type strain sequencing project: providing services to taxonomists for standard genome sequencing and annotation.</title>
        <authorList>
            <consortium name="The Broad Institute Genomics Platform"/>
            <consortium name="The Broad Institute Genome Sequencing Center for Infectious Disease"/>
            <person name="Wu L."/>
            <person name="Ma J."/>
        </authorList>
    </citation>
    <scope>NUCLEOTIDE SEQUENCE [LARGE SCALE GENOMIC DNA]</scope>
    <source>
        <strain evidence="3">CECT 7956</strain>
    </source>
</reference>
<evidence type="ECO:0000313" key="2">
    <source>
        <dbReference type="EMBL" id="MFC3811529.1"/>
    </source>
</evidence>
<protein>
    <recommendedName>
        <fullName evidence="4">Secretion system C-terminal sorting domain-containing protein</fullName>
    </recommendedName>
</protein>
<keyword evidence="3" id="KW-1185">Reference proteome</keyword>
<sequence>MKKLFKSIVLVCLSVSLSFATEIATKQPTSFEVGMYNVKNSNLLKVFVEKKSREVLCLKIKNVNGDVVLNQYFGKRDKKVGMEIDLEALENGKYQMEFSTKNESYIKEIEVKKGKTVQLDKKIIL</sequence>
<proteinExistence type="predicted"/>
<dbReference type="RefSeq" id="WP_379838367.1">
    <property type="nucleotide sequence ID" value="NZ_JBHRYQ010000001.1"/>
</dbReference>
<evidence type="ECO:0000313" key="3">
    <source>
        <dbReference type="Proteomes" id="UP001595616"/>
    </source>
</evidence>